<evidence type="ECO:0000259" key="4">
    <source>
        <dbReference type="Pfam" id="PF00108"/>
    </source>
</evidence>
<dbReference type="Pfam" id="PF22691">
    <property type="entry name" value="Thiolase_C_1"/>
    <property type="match status" value="1"/>
</dbReference>
<evidence type="ECO:0000256" key="2">
    <source>
        <dbReference type="ARBA" id="ARBA00022679"/>
    </source>
</evidence>
<dbReference type="eggNOG" id="KOG1406">
    <property type="taxonomic scope" value="Eukaryota"/>
</dbReference>
<proteinExistence type="predicted"/>
<dbReference type="PROSITE" id="PS00098">
    <property type="entry name" value="THIOLASE_1"/>
    <property type="match status" value="1"/>
</dbReference>
<dbReference type="PANTHER" id="PTHR42870:SF1">
    <property type="entry name" value="NON-SPECIFIC LIPID-TRANSFER PROTEIN-LIKE 2"/>
    <property type="match status" value="1"/>
</dbReference>
<dbReference type="InterPro" id="IPR002155">
    <property type="entry name" value="Thiolase"/>
</dbReference>
<sequence>MVKQQQPAYILGVGMTKFIKPRGKVDYHEMGFEAGVKAMLDAHITYDDVEQGVACYVYGDSTCGQRVFYQFGLTKIPIYNVNNNCATGSSGLALGRTIVSHGAADCVLVVGFEKMNPGSLQSYFNDRENPTGLFGMMMAETRGVTNAPGAAQLFGNAGREYMEKYGAKAEDFAEIARINHEHSKRNPYSQFQDEYTLEQVMKAPMIFEPLTKLQCCPTSDGAAAAVIVSQAFLDARPHLKSQAILIAGQTMATDDLSLYDRSSIDLMGFQMTRHAARTALAEAKVNVKDVKVCELHDCFSANEMITIDALELSEPGKAHEMGHPLGATGLAQCAELVWHLRGWANNRLVKGTSVALQHNLGLGGAVVVTVYKRADGKEATPVSDQEIGKVTGLGYNPAVSAKGFTAAQAKSVLSKNFSEYAQGDVQEKVLARF</sequence>
<comment type="caution">
    <text evidence="6">The sequence shown here is derived from an EMBL/GenBank/DDBJ whole genome shotgun (WGS) entry which is preliminary data.</text>
</comment>
<dbReference type="Gene3D" id="3.40.47.10">
    <property type="match status" value="1"/>
</dbReference>
<dbReference type="PIRSF" id="PIRSF000429">
    <property type="entry name" value="Ac-CoA_Ac_transf"/>
    <property type="match status" value="1"/>
</dbReference>
<dbReference type="InterPro" id="IPR055140">
    <property type="entry name" value="Thiolase_C_2"/>
</dbReference>
<dbReference type="AlphaFoldDB" id="A0A093VUE1"/>
<keyword evidence="3" id="KW-0630">Potassium</keyword>
<feature type="domain" description="Thiolase N-terminal" evidence="4">
    <location>
        <begin position="10"/>
        <end position="230"/>
    </location>
</feature>
<name>A0A093VUE1_TALMA</name>
<evidence type="ECO:0000256" key="1">
    <source>
        <dbReference type="ARBA" id="ARBA00001958"/>
    </source>
</evidence>
<dbReference type="CDD" id="cd00829">
    <property type="entry name" value="SCP-x_thiolase"/>
    <property type="match status" value="1"/>
</dbReference>
<dbReference type="InterPro" id="IPR020616">
    <property type="entry name" value="Thiolase_N"/>
</dbReference>
<dbReference type="EMBL" id="JPOX01000001">
    <property type="protein sequence ID" value="KFX53614.1"/>
    <property type="molecule type" value="Genomic_DNA"/>
</dbReference>
<reference evidence="6" key="1">
    <citation type="journal article" date="2014" name="PLoS Genet.">
        <title>Signature Gene Expression Reveals Novel Clues to the Molecular Mechanisms of Dimorphic Transition in Penicillium marneffei.</title>
        <authorList>
            <person name="Yang E."/>
            <person name="Wang G."/>
            <person name="Cai J."/>
            <person name="Woo P.C."/>
            <person name="Lau S.K."/>
            <person name="Yuen K.-Y."/>
            <person name="Chow W.-N."/>
            <person name="Lin X."/>
        </authorList>
    </citation>
    <scope>NUCLEOTIDE SEQUENCE [LARGE SCALE GENOMIC DNA]</scope>
    <source>
        <strain evidence="6">PM1</strain>
    </source>
</reference>
<dbReference type="GO" id="GO:0016747">
    <property type="term" value="F:acyltransferase activity, transferring groups other than amino-acyl groups"/>
    <property type="evidence" value="ECO:0007669"/>
    <property type="project" value="InterPro"/>
</dbReference>
<evidence type="ECO:0000259" key="5">
    <source>
        <dbReference type="Pfam" id="PF22691"/>
    </source>
</evidence>
<accession>A0A093VUE1</accession>
<gene>
    <name evidence="6" type="ORF">GQ26_0013820</name>
</gene>
<dbReference type="InterPro" id="IPR020615">
    <property type="entry name" value="Thiolase_acyl_enz_int_AS"/>
</dbReference>
<organism evidence="6">
    <name type="scientific">Talaromyces marneffei PM1</name>
    <dbReference type="NCBI Taxonomy" id="1077442"/>
    <lineage>
        <taxon>Eukaryota</taxon>
        <taxon>Fungi</taxon>
        <taxon>Dikarya</taxon>
        <taxon>Ascomycota</taxon>
        <taxon>Pezizomycotina</taxon>
        <taxon>Eurotiomycetes</taxon>
        <taxon>Eurotiomycetidae</taxon>
        <taxon>Eurotiales</taxon>
        <taxon>Trichocomaceae</taxon>
        <taxon>Talaromyces</taxon>
        <taxon>Talaromyces sect. Talaromyces</taxon>
    </lineage>
</organism>
<dbReference type="SUPFAM" id="SSF53901">
    <property type="entry name" value="Thiolase-like"/>
    <property type="match status" value="2"/>
</dbReference>
<protein>
    <submittedName>
        <fullName evidence="6">Non-specific lipid-transfer protein</fullName>
    </submittedName>
</protein>
<comment type="cofactor">
    <cofactor evidence="1">
        <name>K(+)</name>
        <dbReference type="ChEBI" id="CHEBI:29103"/>
    </cofactor>
</comment>
<feature type="domain" description="Thiolase C-terminal" evidence="5">
    <location>
        <begin position="265"/>
        <end position="320"/>
    </location>
</feature>
<evidence type="ECO:0000256" key="3">
    <source>
        <dbReference type="ARBA" id="ARBA00022958"/>
    </source>
</evidence>
<dbReference type="HOGENOM" id="CLU_035425_0_0_1"/>
<dbReference type="PANTHER" id="PTHR42870">
    <property type="entry name" value="ACETYL-COA C-ACETYLTRANSFERASE"/>
    <property type="match status" value="1"/>
</dbReference>
<dbReference type="InterPro" id="IPR016039">
    <property type="entry name" value="Thiolase-like"/>
</dbReference>
<dbReference type="Pfam" id="PF00108">
    <property type="entry name" value="Thiolase_N"/>
    <property type="match status" value="1"/>
</dbReference>
<keyword evidence="2" id="KW-0808">Transferase</keyword>
<evidence type="ECO:0000313" key="6">
    <source>
        <dbReference type="EMBL" id="KFX53614.1"/>
    </source>
</evidence>